<sequence length="104" mass="11606">MKTAFALCLVVWTFLETEHTFHLISSFMRVDLPTFGSPTIATRRSLGLSGWTGSSDFMYWYSANVLGTILSGLHAESTAEMLDFPRHGKSSHLPGFSAYELRTL</sequence>
<evidence type="ECO:0000256" key="1">
    <source>
        <dbReference type="SAM" id="SignalP"/>
    </source>
</evidence>
<feature type="chain" id="PRO_5025510654" evidence="1">
    <location>
        <begin position="18"/>
        <end position="104"/>
    </location>
</feature>
<keyword evidence="1" id="KW-0732">Signal</keyword>
<feature type="signal peptide" evidence="1">
    <location>
        <begin position="1"/>
        <end position="17"/>
    </location>
</feature>
<dbReference type="EMBL" id="GIFC01006761">
    <property type="protein sequence ID" value="MXU88844.1"/>
    <property type="molecule type" value="Transcribed_RNA"/>
</dbReference>
<protein>
    <submittedName>
        <fullName evidence="2">Putative secreted protein</fullName>
    </submittedName>
</protein>
<evidence type="ECO:0000313" key="2">
    <source>
        <dbReference type="EMBL" id="MXU88844.1"/>
    </source>
</evidence>
<organism evidence="2">
    <name type="scientific">Ixodes ricinus</name>
    <name type="common">Common tick</name>
    <name type="synonym">Acarus ricinus</name>
    <dbReference type="NCBI Taxonomy" id="34613"/>
    <lineage>
        <taxon>Eukaryota</taxon>
        <taxon>Metazoa</taxon>
        <taxon>Ecdysozoa</taxon>
        <taxon>Arthropoda</taxon>
        <taxon>Chelicerata</taxon>
        <taxon>Arachnida</taxon>
        <taxon>Acari</taxon>
        <taxon>Parasitiformes</taxon>
        <taxon>Ixodida</taxon>
        <taxon>Ixodoidea</taxon>
        <taxon>Ixodidae</taxon>
        <taxon>Ixodinae</taxon>
        <taxon>Ixodes</taxon>
    </lineage>
</organism>
<dbReference type="AlphaFoldDB" id="A0A6B0UG46"/>
<proteinExistence type="predicted"/>
<accession>A0A6B0UG46</accession>
<name>A0A6B0UG46_IXORI</name>
<reference evidence="2" key="1">
    <citation type="submission" date="2019-12" db="EMBL/GenBank/DDBJ databases">
        <title>An insight into the sialome of adult female Ixodes ricinus ticks feeding for 6 days.</title>
        <authorList>
            <person name="Perner J."/>
            <person name="Ribeiro J.M.C."/>
        </authorList>
    </citation>
    <scope>NUCLEOTIDE SEQUENCE</scope>
    <source>
        <strain evidence="2">Semi-engorged</strain>
        <tissue evidence="2">Salivary glands</tissue>
    </source>
</reference>